<evidence type="ECO:0000313" key="1">
    <source>
        <dbReference type="EMBL" id="KAF2182274.1"/>
    </source>
</evidence>
<sequence>MHSIWLKVPFLWVPDRRYRVRPKQGCGGLCVRLFLVFTSAMADWEVEMPRLMVVVGLKCGNGGGWDLKRWDSAVEEDCRLCCRLCCRPEAVYRR</sequence>
<dbReference type="Proteomes" id="UP000800200">
    <property type="component" value="Unassembled WGS sequence"/>
</dbReference>
<reference evidence="1" key="1">
    <citation type="journal article" date="2020" name="Stud. Mycol.">
        <title>101 Dothideomycetes genomes: a test case for predicting lifestyles and emergence of pathogens.</title>
        <authorList>
            <person name="Haridas S."/>
            <person name="Albert R."/>
            <person name="Binder M."/>
            <person name="Bloem J."/>
            <person name="Labutti K."/>
            <person name="Salamov A."/>
            <person name="Andreopoulos B."/>
            <person name="Baker S."/>
            <person name="Barry K."/>
            <person name="Bills G."/>
            <person name="Bluhm B."/>
            <person name="Cannon C."/>
            <person name="Castanera R."/>
            <person name="Culley D."/>
            <person name="Daum C."/>
            <person name="Ezra D."/>
            <person name="Gonzalez J."/>
            <person name="Henrissat B."/>
            <person name="Kuo A."/>
            <person name="Liang C."/>
            <person name="Lipzen A."/>
            <person name="Lutzoni F."/>
            <person name="Magnuson J."/>
            <person name="Mondo S."/>
            <person name="Nolan M."/>
            <person name="Ohm R."/>
            <person name="Pangilinan J."/>
            <person name="Park H.-J."/>
            <person name="Ramirez L."/>
            <person name="Alfaro M."/>
            <person name="Sun H."/>
            <person name="Tritt A."/>
            <person name="Yoshinaga Y."/>
            <person name="Zwiers L.-H."/>
            <person name="Turgeon B."/>
            <person name="Goodwin S."/>
            <person name="Spatafora J."/>
            <person name="Crous P."/>
            <person name="Grigoriev I."/>
        </authorList>
    </citation>
    <scope>NUCLEOTIDE SEQUENCE</scope>
    <source>
        <strain evidence="1">CBS 207.26</strain>
    </source>
</reference>
<gene>
    <name evidence="1" type="ORF">K469DRAFT_790388</name>
</gene>
<dbReference type="AlphaFoldDB" id="A0A6A6DRQ6"/>
<keyword evidence="2" id="KW-1185">Reference proteome</keyword>
<organism evidence="1 2">
    <name type="scientific">Zopfia rhizophila CBS 207.26</name>
    <dbReference type="NCBI Taxonomy" id="1314779"/>
    <lineage>
        <taxon>Eukaryota</taxon>
        <taxon>Fungi</taxon>
        <taxon>Dikarya</taxon>
        <taxon>Ascomycota</taxon>
        <taxon>Pezizomycotina</taxon>
        <taxon>Dothideomycetes</taxon>
        <taxon>Dothideomycetes incertae sedis</taxon>
        <taxon>Zopfiaceae</taxon>
        <taxon>Zopfia</taxon>
    </lineage>
</organism>
<proteinExistence type="predicted"/>
<evidence type="ECO:0000313" key="2">
    <source>
        <dbReference type="Proteomes" id="UP000800200"/>
    </source>
</evidence>
<accession>A0A6A6DRQ6</accession>
<protein>
    <submittedName>
        <fullName evidence="1">Uncharacterized protein</fullName>
    </submittedName>
</protein>
<dbReference type="EMBL" id="ML994649">
    <property type="protein sequence ID" value="KAF2182274.1"/>
    <property type="molecule type" value="Genomic_DNA"/>
</dbReference>
<name>A0A6A6DRQ6_9PEZI</name>